<evidence type="ECO:0000256" key="1">
    <source>
        <dbReference type="ARBA" id="ARBA00012513"/>
    </source>
</evidence>
<dbReference type="Pfam" id="PF00069">
    <property type="entry name" value="Pkinase"/>
    <property type="match status" value="1"/>
</dbReference>
<evidence type="ECO:0000313" key="10">
    <source>
        <dbReference type="Ensembl" id="ENSMMOP00000025003.1"/>
    </source>
</evidence>
<keyword evidence="2" id="KW-0723">Serine/threonine-protein kinase</keyword>
<dbReference type="GO" id="GO:0004674">
    <property type="term" value="F:protein serine/threonine kinase activity"/>
    <property type="evidence" value="ECO:0007669"/>
    <property type="project" value="UniProtKB-KW"/>
</dbReference>
<keyword evidence="11" id="KW-1185">Reference proteome</keyword>
<dbReference type="GO" id="GO:0005829">
    <property type="term" value="C:cytosol"/>
    <property type="evidence" value="ECO:0007669"/>
    <property type="project" value="TreeGrafter"/>
</dbReference>
<dbReference type="EC" id="2.7.11.1" evidence="1"/>
<evidence type="ECO:0000256" key="3">
    <source>
        <dbReference type="ARBA" id="ARBA00022679"/>
    </source>
</evidence>
<dbReference type="SMART" id="SM00220">
    <property type="entry name" value="S_TKc"/>
    <property type="match status" value="1"/>
</dbReference>
<dbReference type="PANTHER" id="PTHR24346:SF51">
    <property type="entry name" value="PAS DOMAIN-CONTAINING SERINE_THREONINE-PROTEIN KINASE"/>
    <property type="match status" value="1"/>
</dbReference>
<evidence type="ECO:0000259" key="9">
    <source>
        <dbReference type="PROSITE" id="PS50011"/>
    </source>
</evidence>
<comment type="catalytic activity">
    <reaction evidence="7">
        <text>L-threonyl-[protein] + ATP = O-phospho-L-threonyl-[protein] + ADP + H(+)</text>
        <dbReference type="Rhea" id="RHEA:46608"/>
        <dbReference type="Rhea" id="RHEA-COMP:11060"/>
        <dbReference type="Rhea" id="RHEA-COMP:11605"/>
        <dbReference type="ChEBI" id="CHEBI:15378"/>
        <dbReference type="ChEBI" id="CHEBI:30013"/>
        <dbReference type="ChEBI" id="CHEBI:30616"/>
        <dbReference type="ChEBI" id="CHEBI:61977"/>
        <dbReference type="ChEBI" id="CHEBI:456216"/>
        <dbReference type="EC" id="2.7.11.1"/>
    </reaction>
</comment>
<dbReference type="STRING" id="94237.ENSMMOP00000025003"/>
<comment type="catalytic activity">
    <reaction evidence="8">
        <text>L-seryl-[protein] + ATP = O-phospho-L-seryl-[protein] + ADP + H(+)</text>
        <dbReference type="Rhea" id="RHEA:17989"/>
        <dbReference type="Rhea" id="RHEA-COMP:9863"/>
        <dbReference type="Rhea" id="RHEA-COMP:11604"/>
        <dbReference type="ChEBI" id="CHEBI:15378"/>
        <dbReference type="ChEBI" id="CHEBI:29999"/>
        <dbReference type="ChEBI" id="CHEBI:30616"/>
        <dbReference type="ChEBI" id="CHEBI:83421"/>
        <dbReference type="ChEBI" id="CHEBI:456216"/>
        <dbReference type="EC" id="2.7.11.1"/>
    </reaction>
</comment>
<evidence type="ECO:0000256" key="5">
    <source>
        <dbReference type="ARBA" id="ARBA00022777"/>
    </source>
</evidence>
<dbReference type="SUPFAM" id="SSF56112">
    <property type="entry name" value="Protein kinase-like (PK-like)"/>
    <property type="match status" value="1"/>
</dbReference>
<dbReference type="PROSITE" id="PS00108">
    <property type="entry name" value="PROTEIN_KINASE_ST"/>
    <property type="match status" value="1"/>
</dbReference>
<accession>A0A3Q3X2C6</accession>
<evidence type="ECO:0000256" key="6">
    <source>
        <dbReference type="ARBA" id="ARBA00022840"/>
    </source>
</evidence>
<dbReference type="OMA" id="LMQWDEL"/>
<evidence type="ECO:0000256" key="7">
    <source>
        <dbReference type="ARBA" id="ARBA00047899"/>
    </source>
</evidence>
<dbReference type="Gene3D" id="1.10.510.10">
    <property type="entry name" value="Transferase(Phosphotransferase) domain 1"/>
    <property type="match status" value="1"/>
</dbReference>
<dbReference type="InterPro" id="IPR008271">
    <property type="entry name" value="Ser/Thr_kinase_AS"/>
</dbReference>
<dbReference type="Ensembl" id="ENSMMOT00000025422.1">
    <property type="protein sequence ID" value="ENSMMOP00000025003.1"/>
    <property type="gene ID" value="ENSMMOG00000018989.1"/>
</dbReference>
<dbReference type="InterPro" id="IPR011009">
    <property type="entry name" value="Kinase-like_dom_sf"/>
</dbReference>
<evidence type="ECO:0000256" key="2">
    <source>
        <dbReference type="ARBA" id="ARBA00022527"/>
    </source>
</evidence>
<feature type="domain" description="Protein kinase" evidence="9">
    <location>
        <begin position="1"/>
        <end position="134"/>
    </location>
</feature>
<reference evidence="10" key="1">
    <citation type="submission" date="2025-08" db="UniProtKB">
        <authorList>
            <consortium name="Ensembl"/>
        </authorList>
    </citation>
    <scope>IDENTIFICATION</scope>
</reference>
<evidence type="ECO:0000256" key="8">
    <source>
        <dbReference type="ARBA" id="ARBA00048679"/>
    </source>
</evidence>
<protein>
    <recommendedName>
        <fullName evidence="1">non-specific serine/threonine protein kinase</fullName>
        <ecNumber evidence="1">2.7.11.1</ecNumber>
    </recommendedName>
</protein>
<keyword evidence="6" id="KW-0067">ATP-binding</keyword>
<evidence type="ECO:0000313" key="11">
    <source>
        <dbReference type="Proteomes" id="UP000261620"/>
    </source>
</evidence>
<dbReference type="GO" id="GO:0035556">
    <property type="term" value="P:intracellular signal transduction"/>
    <property type="evidence" value="ECO:0007669"/>
    <property type="project" value="TreeGrafter"/>
</dbReference>
<dbReference type="GO" id="GO:0005524">
    <property type="term" value="F:ATP binding"/>
    <property type="evidence" value="ECO:0007669"/>
    <property type="project" value="UniProtKB-KW"/>
</dbReference>
<organism evidence="10 11">
    <name type="scientific">Mola mola</name>
    <name type="common">Ocean sunfish</name>
    <name type="synonym">Tetraodon mola</name>
    <dbReference type="NCBI Taxonomy" id="94237"/>
    <lineage>
        <taxon>Eukaryota</taxon>
        <taxon>Metazoa</taxon>
        <taxon>Chordata</taxon>
        <taxon>Craniata</taxon>
        <taxon>Vertebrata</taxon>
        <taxon>Euteleostomi</taxon>
        <taxon>Actinopterygii</taxon>
        <taxon>Neopterygii</taxon>
        <taxon>Teleostei</taxon>
        <taxon>Neoteleostei</taxon>
        <taxon>Acanthomorphata</taxon>
        <taxon>Eupercaria</taxon>
        <taxon>Tetraodontiformes</taxon>
        <taxon>Molidae</taxon>
        <taxon>Mola</taxon>
    </lineage>
</organism>
<keyword evidence="5" id="KW-0418">Kinase</keyword>
<dbReference type="Proteomes" id="UP000261620">
    <property type="component" value="Unplaced"/>
</dbReference>
<dbReference type="AlphaFoldDB" id="A0A3Q3X2C6"/>
<dbReference type="GO" id="GO:0005634">
    <property type="term" value="C:nucleus"/>
    <property type="evidence" value="ECO:0007669"/>
    <property type="project" value="TreeGrafter"/>
</dbReference>
<dbReference type="InterPro" id="IPR000719">
    <property type="entry name" value="Prot_kinase_dom"/>
</dbReference>
<name>A0A3Q3X2C6_MOLML</name>
<proteinExistence type="predicted"/>
<keyword evidence="3" id="KW-0808">Transferase</keyword>
<reference evidence="10" key="2">
    <citation type="submission" date="2025-09" db="UniProtKB">
        <authorList>
            <consortium name="Ensembl"/>
        </authorList>
    </citation>
    <scope>IDENTIFICATION</scope>
</reference>
<dbReference type="PROSITE" id="PS50011">
    <property type="entry name" value="PROTEIN_KINASE_DOM"/>
    <property type="match status" value="1"/>
</dbReference>
<dbReference type="PANTHER" id="PTHR24346">
    <property type="entry name" value="MAP/MICROTUBULE AFFINITY-REGULATING KINASE"/>
    <property type="match status" value="1"/>
</dbReference>
<evidence type="ECO:0000256" key="4">
    <source>
        <dbReference type="ARBA" id="ARBA00022741"/>
    </source>
</evidence>
<dbReference type="GO" id="GO:0045719">
    <property type="term" value="P:negative regulation of glycogen biosynthetic process"/>
    <property type="evidence" value="ECO:0007669"/>
    <property type="project" value="TreeGrafter"/>
</dbReference>
<keyword evidence="4" id="KW-0547">Nucleotide-binding</keyword>
<sequence>MVMEKHGDGLDLFEFIDMQPRLDEPLASYIFRQLVAAVFYLRNKNILHRDIKDENIIIDKCFHIRLIDFGSAAMMAPKKLFYTFCGTLEYCSPEVLQGNPYFRCWRCGLLVCCSTLCCSARTLSAVWRRSWLPN</sequence>